<feature type="region of interest" description="Disordered" evidence="1">
    <location>
        <begin position="175"/>
        <end position="224"/>
    </location>
</feature>
<reference evidence="2 3" key="1">
    <citation type="journal article" date="2013" name="Nature">
        <title>Insights into bilaterian evolution from three spiralian genomes.</title>
        <authorList>
            <person name="Simakov O."/>
            <person name="Marletaz F."/>
            <person name="Cho S.J."/>
            <person name="Edsinger-Gonzales E."/>
            <person name="Havlak P."/>
            <person name="Hellsten U."/>
            <person name="Kuo D.H."/>
            <person name="Larsson T."/>
            <person name="Lv J."/>
            <person name="Arendt D."/>
            <person name="Savage R."/>
            <person name="Osoegawa K."/>
            <person name="de Jong P."/>
            <person name="Grimwood J."/>
            <person name="Chapman J.A."/>
            <person name="Shapiro H."/>
            <person name="Aerts A."/>
            <person name="Otillar R.P."/>
            <person name="Terry A.Y."/>
            <person name="Boore J.L."/>
            <person name="Grigoriev I.V."/>
            <person name="Lindberg D.R."/>
            <person name="Seaver E.C."/>
            <person name="Weisblat D.A."/>
            <person name="Putnam N.H."/>
            <person name="Rokhsar D.S."/>
        </authorList>
    </citation>
    <scope>NUCLEOTIDE SEQUENCE [LARGE SCALE GENOMIC DNA]</scope>
</reference>
<feature type="region of interest" description="Disordered" evidence="1">
    <location>
        <begin position="257"/>
        <end position="292"/>
    </location>
</feature>
<feature type="compositionally biased region" description="Polar residues" evidence="1">
    <location>
        <begin position="359"/>
        <end position="376"/>
    </location>
</feature>
<feature type="compositionally biased region" description="Low complexity" evidence="1">
    <location>
        <begin position="198"/>
        <end position="217"/>
    </location>
</feature>
<dbReference type="KEGG" id="lgi:LOTGIDRAFT_170399"/>
<feature type="region of interest" description="Disordered" evidence="1">
    <location>
        <begin position="844"/>
        <end position="875"/>
    </location>
</feature>
<accession>V4B1A8</accession>
<evidence type="ECO:0000256" key="1">
    <source>
        <dbReference type="SAM" id="MobiDB-lite"/>
    </source>
</evidence>
<dbReference type="CTD" id="20241391"/>
<name>V4B1A8_LOTGI</name>
<dbReference type="RefSeq" id="XP_009067293.1">
    <property type="nucleotide sequence ID" value="XM_009069045.1"/>
</dbReference>
<proteinExistence type="predicted"/>
<feature type="region of interest" description="Disordered" evidence="1">
    <location>
        <begin position="305"/>
        <end position="381"/>
    </location>
</feature>
<feature type="compositionally biased region" description="Basic and acidic residues" evidence="1">
    <location>
        <begin position="1102"/>
        <end position="1111"/>
    </location>
</feature>
<feature type="region of interest" description="Disordered" evidence="1">
    <location>
        <begin position="628"/>
        <end position="668"/>
    </location>
</feature>
<feature type="compositionally biased region" description="Pro residues" evidence="1">
    <location>
        <begin position="309"/>
        <end position="325"/>
    </location>
</feature>
<feature type="compositionally biased region" description="Low complexity" evidence="1">
    <location>
        <begin position="42"/>
        <end position="53"/>
    </location>
</feature>
<feature type="region of interest" description="Disordered" evidence="1">
    <location>
        <begin position="1267"/>
        <end position="1297"/>
    </location>
</feature>
<evidence type="ECO:0000313" key="2">
    <source>
        <dbReference type="EMBL" id="ESO81989.1"/>
    </source>
</evidence>
<feature type="compositionally biased region" description="Low complexity" evidence="1">
    <location>
        <begin position="957"/>
        <end position="971"/>
    </location>
</feature>
<feature type="compositionally biased region" description="Polar residues" evidence="1">
    <location>
        <begin position="652"/>
        <end position="661"/>
    </location>
</feature>
<feature type="region of interest" description="Disordered" evidence="1">
    <location>
        <begin position="955"/>
        <end position="1118"/>
    </location>
</feature>
<feature type="compositionally biased region" description="Polar residues" evidence="1">
    <location>
        <begin position="259"/>
        <end position="275"/>
    </location>
</feature>
<evidence type="ECO:0000313" key="3">
    <source>
        <dbReference type="Proteomes" id="UP000030746"/>
    </source>
</evidence>
<protein>
    <submittedName>
        <fullName evidence="2">Uncharacterized protein</fullName>
    </submittedName>
</protein>
<feature type="compositionally biased region" description="Basic and acidic residues" evidence="1">
    <location>
        <begin position="628"/>
        <end position="637"/>
    </location>
</feature>
<dbReference type="OrthoDB" id="6117777at2759"/>
<organism evidence="2 3">
    <name type="scientific">Lottia gigantea</name>
    <name type="common">Giant owl limpet</name>
    <dbReference type="NCBI Taxonomy" id="225164"/>
    <lineage>
        <taxon>Eukaryota</taxon>
        <taxon>Metazoa</taxon>
        <taxon>Spiralia</taxon>
        <taxon>Lophotrochozoa</taxon>
        <taxon>Mollusca</taxon>
        <taxon>Gastropoda</taxon>
        <taxon>Patellogastropoda</taxon>
        <taxon>Lottioidea</taxon>
        <taxon>Lottiidae</taxon>
        <taxon>Lottia</taxon>
    </lineage>
</organism>
<feature type="compositionally biased region" description="Polar residues" evidence="1">
    <location>
        <begin position="985"/>
        <end position="997"/>
    </location>
</feature>
<feature type="region of interest" description="Disordered" evidence="1">
    <location>
        <begin position="686"/>
        <end position="706"/>
    </location>
</feature>
<gene>
    <name evidence="2" type="ORF">LOTGIDRAFT_170399</name>
</gene>
<keyword evidence="3" id="KW-1185">Reference proteome</keyword>
<feature type="compositionally biased region" description="Polar residues" evidence="1">
    <location>
        <begin position="848"/>
        <end position="857"/>
    </location>
</feature>
<dbReference type="Proteomes" id="UP000030746">
    <property type="component" value="Unassembled WGS sequence"/>
</dbReference>
<dbReference type="HOGENOM" id="CLU_261769_0_0_1"/>
<dbReference type="GeneID" id="20241391"/>
<dbReference type="OMA" id="RMHIHGQ"/>
<feature type="region of interest" description="Disordered" evidence="1">
    <location>
        <begin position="38"/>
        <end position="57"/>
    </location>
</feature>
<feature type="compositionally biased region" description="Low complexity" evidence="1">
    <location>
        <begin position="1053"/>
        <end position="1067"/>
    </location>
</feature>
<dbReference type="EMBL" id="KB204066">
    <property type="protein sequence ID" value="ESO81989.1"/>
    <property type="molecule type" value="Genomic_DNA"/>
</dbReference>
<sequence length="1297" mass="144610">MASLSEKFKQMGMENLERQRMMAAYDIPPKLIREVFRQNSAPNNNTRKPNTNRYSVSCSELKSGNSDLSRLLSDNLSQSFNNHIYTNTPSSPNRNFSSDASPGNFNHNYQKNKPLTINPLCIIEDEARTAFDRSKRMEAMQKLQKQENDLHKEISLLDEILLVCKKDDPAAQMAREKFSFSEKASSLPNKSKKETDTSSKSVHSSTESSHKASSSHTDLTKVKKRTKISAPLPYVNLSEFDVGEDNGHVHLSKEGLVTGASTRSLNKSPVPSTGSPAKRSNESLNSSRSSDYHNQLTPAWIREPIYANEPPPRPETPPPELPPKGPALLRKNRLSRNSTSFSASTPPPIPPSRNRSRSLGSQGKNGINSTKNQSYDQVVPVPVPVPSKPVVEDTYLMMGDFPCEPRERKKSITYNDSQDQRRLSKGNADVMSCYMDMAAMFQKESSSYVNKEIRNRSPIYDTIDCPTEQAPAPPIRESNYMVMEAKNIRKRSVSEEKPVNTPSASVETGSPIITKRNSVIQKLQTLQTYVSTTKAGEAKGSQVTPKPVMPFQNLIDFQPQYKKPAGVYVSHISNQPTAQDEATASPEPTTKEGFLARFKRRNSKDQKATQSTENLMFNIKTSRSNILEKSHSEDCESIKSSTSSSPVKIIRQRSSSFPNRRSFQEEEIETDKLVNESLRADSLNDEVFTQSEKSKEPLETFQSKSSIKLNSSNKTEIQEDVNKEMRVLTVLHVQQDPPTKNLYSHFDSSQTDDEKMIALLDDTSLKKPTYTFMSELKSKLTLSLSKIGYEGVYPEEVAPPLPPFLPPKNYKLYPTLSPVVETTPSSTPHSNEQESIYVMMKEPKNKRTSTAPPQQGTKAVDVDSDSDPSDISRDSLTDDISLTVYQRALLQCNHLLVSVEDIRSRLEQDDDIVSLSSNEYLDTNNYSDSMIESSPAKTVLRPRFGYEYAIIERRTASSESSNSPTSPSTNSVFTFDIHEPGASNVEGTGTIRSPITNKSKSSKSDDSVPTSPWIPLPNKCLKKQLSTARLRDRTRNDSVSNSDSAPAKERHSSVSSTQRSDSISRRSSVSRRRSESSSRTSRRRTSSVRSKYGTDTSKPLLKRSESYHQESDSDSESVNISLHGISESVSYRKDITSSSALRLMEGTGKKSDVYLHLWDTKAGKSTSPKASVSSESPPISPKHAFLQPLTPISDDQEELNYLVMDLGPPSNSLTKPKKSVPKSSEDTIEYSSIDMVATVALKEAGKEHAQDRCDSLRRTRSVLYKTPLSHHTSLKERKGSFTFGRDRKHSASSAVES</sequence>